<dbReference type="GO" id="GO:0000976">
    <property type="term" value="F:transcription cis-regulatory region binding"/>
    <property type="evidence" value="ECO:0007669"/>
    <property type="project" value="TreeGrafter"/>
</dbReference>
<dbReference type="RefSeq" id="WP_270042262.1">
    <property type="nucleotide sequence ID" value="NZ_JAPDOD010000022.1"/>
</dbReference>
<evidence type="ECO:0000256" key="2">
    <source>
        <dbReference type="ARBA" id="ARBA00023125"/>
    </source>
</evidence>
<evidence type="ECO:0000259" key="5">
    <source>
        <dbReference type="PROSITE" id="PS50977"/>
    </source>
</evidence>
<keyword evidence="7" id="KW-1185">Reference proteome</keyword>
<dbReference type="InterPro" id="IPR036271">
    <property type="entry name" value="Tet_transcr_reg_TetR-rel_C_sf"/>
</dbReference>
<reference evidence="6" key="1">
    <citation type="submission" date="2022-10" db="EMBL/GenBank/DDBJ databases">
        <title>The WGS of Solirubrobacter ginsenosidimutans DSM 21036.</title>
        <authorList>
            <person name="Jiang Z."/>
        </authorList>
    </citation>
    <scope>NUCLEOTIDE SEQUENCE</scope>
    <source>
        <strain evidence="6">DSM 21036</strain>
    </source>
</reference>
<dbReference type="PANTHER" id="PTHR30055:SF234">
    <property type="entry name" value="HTH-TYPE TRANSCRIPTIONAL REGULATOR BETI"/>
    <property type="match status" value="1"/>
</dbReference>
<dbReference type="InterPro" id="IPR050109">
    <property type="entry name" value="HTH-type_TetR-like_transc_reg"/>
</dbReference>
<dbReference type="Pfam" id="PF00440">
    <property type="entry name" value="TetR_N"/>
    <property type="match status" value="1"/>
</dbReference>
<gene>
    <name evidence="6" type="ORF">OM076_22305</name>
</gene>
<dbReference type="GO" id="GO:0003700">
    <property type="term" value="F:DNA-binding transcription factor activity"/>
    <property type="evidence" value="ECO:0007669"/>
    <property type="project" value="TreeGrafter"/>
</dbReference>
<dbReference type="AlphaFoldDB" id="A0A9X3S336"/>
<keyword evidence="2 4" id="KW-0238">DNA-binding</keyword>
<dbReference type="PROSITE" id="PS50977">
    <property type="entry name" value="HTH_TETR_2"/>
    <property type="match status" value="1"/>
</dbReference>
<name>A0A9X3S336_9ACTN</name>
<dbReference type="PRINTS" id="PR00455">
    <property type="entry name" value="HTHTETR"/>
</dbReference>
<evidence type="ECO:0000256" key="1">
    <source>
        <dbReference type="ARBA" id="ARBA00023015"/>
    </source>
</evidence>
<sequence>MTSPETPIKRADARRNREKLLVAAVELFATVGTDVSLDAVAKRACVGIGTLYRHFPTREALVEAAYRAEVTHLCEAADELLATHPPDVALAEWMERFVAYATAKKGMKGALQSVAAGSDLWGETRRQIVAAIAQLLDAGVAAGTLRSDVNADDVWRAMGSVWSVDSEDQIRTLLRLLMDGLRHTSG</sequence>
<dbReference type="Pfam" id="PF21597">
    <property type="entry name" value="TetR_C_43"/>
    <property type="match status" value="1"/>
</dbReference>
<accession>A0A9X3S336</accession>
<dbReference type="SUPFAM" id="SSF48498">
    <property type="entry name" value="Tetracyclin repressor-like, C-terminal domain"/>
    <property type="match status" value="1"/>
</dbReference>
<evidence type="ECO:0000313" key="6">
    <source>
        <dbReference type="EMBL" id="MDA0163022.1"/>
    </source>
</evidence>
<keyword evidence="3" id="KW-0804">Transcription</keyword>
<dbReference type="InterPro" id="IPR009057">
    <property type="entry name" value="Homeodomain-like_sf"/>
</dbReference>
<comment type="caution">
    <text evidence="6">The sequence shown here is derived from an EMBL/GenBank/DDBJ whole genome shotgun (WGS) entry which is preliminary data.</text>
</comment>
<evidence type="ECO:0000256" key="3">
    <source>
        <dbReference type="ARBA" id="ARBA00023163"/>
    </source>
</evidence>
<protein>
    <submittedName>
        <fullName evidence="6">TetR/AcrR family transcriptional regulator</fullName>
    </submittedName>
</protein>
<feature type="domain" description="HTH tetR-type" evidence="5">
    <location>
        <begin position="14"/>
        <end position="73"/>
    </location>
</feature>
<dbReference type="Gene3D" id="1.10.357.10">
    <property type="entry name" value="Tetracycline Repressor, domain 2"/>
    <property type="match status" value="1"/>
</dbReference>
<dbReference type="Proteomes" id="UP001149140">
    <property type="component" value="Unassembled WGS sequence"/>
</dbReference>
<evidence type="ECO:0000313" key="7">
    <source>
        <dbReference type="Proteomes" id="UP001149140"/>
    </source>
</evidence>
<keyword evidence="1" id="KW-0805">Transcription regulation</keyword>
<dbReference type="EMBL" id="JAPDOD010000022">
    <property type="protein sequence ID" value="MDA0163022.1"/>
    <property type="molecule type" value="Genomic_DNA"/>
</dbReference>
<organism evidence="6 7">
    <name type="scientific">Solirubrobacter ginsenosidimutans</name>
    <dbReference type="NCBI Taxonomy" id="490573"/>
    <lineage>
        <taxon>Bacteria</taxon>
        <taxon>Bacillati</taxon>
        <taxon>Actinomycetota</taxon>
        <taxon>Thermoleophilia</taxon>
        <taxon>Solirubrobacterales</taxon>
        <taxon>Solirubrobacteraceae</taxon>
        <taxon>Solirubrobacter</taxon>
    </lineage>
</organism>
<dbReference type="PANTHER" id="PTHR30055">
    <property type="entry name" value="HTH-TYPE TRANSCRIPTIONAL REGULATOR RUTR"/>
    <property type="match status" value="1"/>
</dbReference>
<proteinExistence type="predicted"/>
<evidence type="ECO:0000256" key="4">
    <source>
        <dbReference type="PROSITE-ProRule" id="PRU00335"/>
    </source>
</evidence>
<feature type="DNA-binding region" description="H-T-H motif" evidence="4">
    <location>
        <begin position="36"/>
        <end position="55"/>
    </location>
</feature>
<dbReference type="InterPro" id="IPR001647">
    <property type="entry name" value="HTH_TetR"/>
</dbReference>
<dbReference type="SUPFAM" id="SSF46689">
    <property type="entry name" value="Homeodomain-like"/>
    <property type="match status" value="1"/>
</dbReference>
<dbReference type="InterPro" id="IPR049445">
    <property type="entry name" value="TetR_SbtR-like_C"/>
</dbReference>